<dbReference type="InterPro" id="IPR000673">
    <property type="entry name" value="Sig_transdc_resp-reg_Me-estase"/>
</dbReference>
<dbReference type="EC" id="2.1.1.80" evidence="4"/>
<evidence type="ECO:0000256" key="12">
    <source>
        <dbReference type="ARBA" id="ARBA00022840"/>
    </source>
</evidence>
<dbReference type="InterPro" id="IPR029063">
    <property type="entry name" value="SAM-dependent_MTases_sf"/>
</dbReference>
<keyword evidence="11" id="KW-0418">Kinase</keyword>
<dbReference type="PROSITE" id="PS50123">
    <property type="entry name" value="CHER"/>
    <property type="match status" value="1"/>
</dbReference>
<evidence type="ECO:0000259" key="15">
    <source>
        <dbReference type="PROSITE" id="PS50122"/>
    </source>
</evidence>
<dbReference type="GO" id="GO:0008984">
    <property type="term" value="F:protein-glutamate methylesterase activity"/>
    <property type="evidence" value="ECO:0007669"/>
    <property type="project" value="InterPro"/>
</dbReference>
<dbReference type="Gene3D" id="1.10.155.10">
    <property type="entry name" value="Chemotaxis receptor methyltransferase CheR, N-terminal domain"/>
    <property type="match status" value="1"/>
</dbReference>
<evidence type="ECO:0000256" key="11">
    <source>
        <dbReference type="ARBA" id="ARBA00022777"/>
    </source>
</evidence>
<evidence type="ECO:0000256" key="7">
    <source>
        <dbReference type="ARBA" id="ARBA00022603"/>
    </source>
</evidence>
<dbReference type="InterPro" id="IPR011102">
    <property type="entry name" value="Sig_transdc_His_kinase_HWE"/>
</dbReference>
<name>A0A0R3LRN1_9BRAD</name>
<feature type="coiled-coil region" evidence="14">
    <location>
        <begin position="653"/>
        <end position="729"/>
    </location>
</feature>
<evidence type="ECO:0000256" key="14">
    <source>
        <dbReference type="SAM" id="Coils"/>
    </source>
</evidence>
<feature type="active site" evidence="13">
    <location>
        <position position="146"/>
    </location>
</feature>
<comment type="catalytic activity">
    <reaction evidence="1">
        <text>ATP + protein L-histidine = ADP + protein N-phospho-L-histidine.</text>
        <dbReference type="EC" id="2.7.13.3"/>
    </reaction>
</comment>
<dbReference type="InterPro" id="IPR035965">
    <property type="entry name" value="PAS-like_dom_sf"/>
</dbReference>
<dbReference type="Gene3D" id="3.40.50.150">
    <property type="entry name" value="Vaccinia Virus protein VP39"/>
    <property type="match status" value="1"/>
</dbReference>
<dbReference type="STRING" id="280332.CQ12_19460"/>
<dbReference type="InterPro" id="IPR036804">
    <property type="entry name" value="CheR_N_sf"/>
</dbReference>
<dbReference type="SUPFAM" id="SSF52738">
    <property type="entry name" value="Methylesterase CheB, C-terminal domain"/>
    <property type="match status" value="1"/>
</dbReference>
<dbReference type="EMBL" id="LLXZ01000057">
    <property type="protein sequence ID" value="KRR10648.1"/>
    <property type="molecule type" value="Genomic_DNA"/>
</dbReference>
<organism evidence="17 18">
    <name type="scientific">Bradyrhizobium jicamae</name>
    <dbReference type="NCBI Taxonomy" id="280332"/>
    <lineage>
        <taxon>Bacteria</taxon>
        <taxon>Pseudomonadati</taxon>
        <taxon>Pseudomonadota</taxon>
        <taxon>Alphaproteobacteria</taxon>
        <taxon>Hyphomicrobiales</taxon>
        <taxon>Nitrobacteraceae</taxon>
        <taxon>Bradyrhizobium</taxon>
    </lineage>
</organism>
<keyword evidence="18" id="KW-1185">Reference proteome</keyword>
<evidence type="ECO:0000259" key="16">
    <source>
        <dbReference type="PROSITE" id="PS50123"/>
    </source>
</evidence>
<dbReference type="CDD" id="cd00130">
    <property type="entry name" value="PAS"/>
    <property type="match status" value="1"/>
</dbReference>
<feature type="active site" evidence="13">
    <location>
        <position position="55"/>
    </location>
</feature>
<feature type="domain" description="CheR-type methyltransferase" evidence="16">
    <location>
        <begin position="216"/>
        <end position="459"/>
    </location>
</feature>
<dbReference type="GO" id="GO:0032259">
    <property type="term" value="P:methylation"/>
    <property type="evidence" value="ECO:0007669"/>
    <property type="project" value="UniProtKB-KW"/>
</dbReference>
<evidence type="ECO:0000313" key="17">
    <source>
        <dbReference type="EMBL" id="KRR10648.1"/>
    </source>
</evidence>
<evidence type="ECO:0000313" key="18">
    <source>
        <dbReference type="Proteomes" id="UP000050863"/>
    </source>
</evidence>
<keyword evidence="6" id="KW-0597">Phosphoprotein</keyword>
<keyword evidence="13" id="KW-0145">Chemotaxis</keyword>
<keyword evidence="7" id="KW-0489">Methyltransferase</keyword>
<feature type="domain" description="CheB-type methylesterase" evidence="15">
    <location>
        <begin position="14"/>
        <end position="204"/>
    </location>
</feature>
<dbReference type="InterPro" id="IPR000014">
    <property type="entry name" value="PAS"/>
</dbReference>
<dbReference type="PROSITE" id="PS50122">
    <property type="entry name" value="CHEB"/>
    <property type="match status" value="1"/>
</dbReference>
<comment type="caution">
    <text evidence="17">The sequence shown here is derived from an EMBL/GenBank/DDBJ whole genome shotgun (WGS) entry which is preliminary data.</text>
</comment>
<dbReference type="SUPFAM" id="SSF47757">
    <property type="entry name" value="Chemotaxis receptor methyltransferase CheR, N-terminal domain"/>
    <property type="match status" value="1"/>
</dbReference>
<keyword evidence="9" id="KW-0949">S-adenosyl-L-methionine</keyword>
<dbReference type="InterPro" id="IPR022642">
    <property type="entry name" value="CheR_C"/>
</dbReference>
<keyword evidence="8" id="KW-0808">Transferase</keyword>
<evidence type="ECO:0000256" key="1">
    <source>
        <dbReference type="ARBA" id="ARBA00000085"/>
    </source>
</evidence>
<keyword evidence="12" id="KW-0067">ATP-binding</keyword>
<dbReference type="EC" id="2.7.13.3" evidence="3"/>
<evidence type="ECO:0000256" key="8">
    <source>
        <dbReference type="ARBA" id="ARBA00022679"/>
    </source>
</evidence>
<dbReference type="SUPFAM" id="SSF53335">
    <property type="entry name" value="S-adenosyl-L-methionine-dependent methyltransferases"/>
    <property type="match status" value="1"/>
</dbReference>
<dbReference type="GO" id="GO:0000156">
    <property type="term" value="F:phosphorelay response regulator activity"/>
    <property type="evidence" value="ECO:0007669"/>
    <property type="project" value="InterPro"/>
</dbReference>
<sequence>MQVIENNERSGRVPTNGAKPIVVGMGASAGGVKALQAFFQALPDEPGAAFVVVIHLDPDRPSEMAAILGLRTKMPVVQVGAPQRMEANHVYVISPNRRLQITDSEIAASEFVEPRGQRAPIDLFFRSLAEQHGDGFAVILTGAGSDGAIGIKAVKESGGLILVQDPGEAEHDSMPRSAISTGIVDFVLPLSELANRLVELIKDKESFGAAAPRQFSEDILRRILAHVRVRTGHDFAKYKRATVVRRIARRMQVMRCDDPAEYYNLLRDHADEATALLGDLLISVTTFFRDAEVFDALKDDVLPQLFQISQPSEPIRVWVAGCATGEEAYTIAMLLLEEASRHDLRPPIQIFGSDLDARSLSVAREGRYPAAIEADINEERLRRFFVREGDQFRVRQELRDTVLFASHSVLKDPPFSRINLISCRNLLIYLDRELQQQVCSTFHYALNPGGFLLVGSSETADSPPGLFRTVDRKARIYQSTVQTGDKPRLLPRLLGSMGALQDHAASARASLAPSAMLSEAASHRKAIEKVAPPSVLVDATHRVIHLSENAGRYLQPSGGPLSGDVVDLVRPELRFELRSALHRVFENPKPSLSLPILVRFNGSSHRVLLHVKPVLDDNGERPHEAVIIFIEGEAVDPASMQDFDKTGGVDEVVRRLTEELQLTQGRLRSTREESEATNEELRAANEELQSINEEYRSTSEELETSKEELQSINEELQTVNTELKLKLEAVSRGHSDLQNLMAATDFGTLFLDAGLRIKRFTRQVTDLISITPNDEGRPVTDFAHRLEYDDLVKDAQSVLSHLAPITREVHSRMGRWFDIRLRPYRTVDDKIDGVVITFVDITDRKAWETRQALLLGELTHRVKNTLTVVQSIAHLSLRSAASSSEFVAQFDGRLSALAKSHNLLVESNWQGVDLKALVRQQLDPYTVGSQDRLKIEGEAVVLPPDLASSFGLVLHELTTNAAKYGALSQAEGKVFLNWTASVRNQKHFLKFVWKERGGPRIEEPDHVGFGTAAIDRGIPEADVKREYLPEGLLFTITFPVTEVNGSRQ</sequence>
<dbReference type="GO" id="GO:0008983">
    <property type="term" value="F:protein-glutamate O-methyltransferase activity"/>
    <property type="evidence" value="ECO:0007669"/>
    <property type="project" value="UniProtKB-EC"/>
</dbReference>
<dbReference type="Proteomes" id="UP000050863">
    <property type="component" value="Unassembled WGS sequence"/>
</dbReference>
<dbReference type="GO" id="GO:0004673">
    <property type="term" value="F:protein histidine kinase activity"/>
    <property type="evidence" value="ECO:0007669"/>
    <property type="project" value="UniProtKB-EC"/>
</dbReference>
<dbReference type="SMART" id="SM00138">
    <property type="entry name" value="MeTrc"/>
    <property type="match status" value="1"/>
</dbReference>
<dbReference type="PANTHER" id="PTHR24422:SF27">
    <property type="entry name" value="PROTEIN-GLUTAMATE O-METHYLTRANSFERASE"/>
    <property type="match status" value="1"/>
</dbReference>
<dbReference type="Pfam" id="PF01739">
    <property type="entry name" value="CheR"/>
    <property type="match status" value="1"/>
</dbReference>
<dbReference type="PANTHER" id="PTHR24422">
    <property type="entry name" value="CHEMOTAXIS PROTEIN METHYLTRANSFERASE"/>
    <property type="match status" value="1"/>
</dbReference>
<accession>A0A0R3LRN1</accession>
<dbReference type="InterPro" id="IPR022641">
    <property type="entry name" value="CheR_N"/>
</dbReference>
<evidence type="ECO:0000256" key="6">
    <source>
        <dbReference type="ARBA" id="ARBA00022553"/>
    </source>
</evidence>
<dbReference type="PRINTS" id="PR00996">
    <property type="entry name" value="CHERMTFRASE"/>
</dbReference>
<dbReference type="Pfam" id="PF01339">
    <property type="entry name" value="CheB_methylest"/>
    <property type="match status" value="1"/>
</dbReference>
<feature type="active site" evidence="13">
    <location>
        <position position="28"/>
    </location>
</feature>
<keyword evidence="13" id="KW-0378">Hydrolase</keyword>
<dbReference type="SMART" id="SM00911">
    <property type="entry name" value="HWE_HK"/>
    <property type="match status" value="1"/>
</dbReference>
<dbReference type="Pfam" id="PF03705">
    <property type="entry name" value="CheR_N"/>
    <property type="match status" value="1"/>
</dbReference>
<evidence type="ECO:0000256" key="9">
    <source>
        <dbReference type="ARBA" id="ARBA00022691"/>
    </source>
</evidence>
<dbReference type="InterPro" id="IPR050903">
    <property type="entry name" value="Bact_Chemotaxis_MeTrfase"/>
</dbReference>
<keyword evidence="10" id="KW-0547">Nucleotide-binding</keyword>
<dbReference type="OrthoDB" id="9816309at2"/>
<dbReference type="AlphaFoldDB" id="A0A0R3LRN1"/>
<dbReference type="SUPFAM" id="SSF55785">
    <property type="entry name" value="PYP-like sensor domain (PAS domain)"/>
    <property type="match status" value="2"/>
</dbReference>
<dbReference type="CDD" id="cd16434">
    <property type="entry name" value="CheB-CheR_fusion"/>
    <property type="match status" value="1"/>
</dbReference>
<keyword evidence="14" id="KW-0175">Coiled coil</keyword>
<evidence type="ECO:0000256" key="3">
    <source>
        <dbReference type="ARBA" id="ARBA00012438"/>
    </source>
</evidence>
<proteinExistence type="predicted"/>
<dbReference type="GO" id="GO:0006935">
    <property type="term" value="P:chemotaxis"/>
    <property type="evidence" value="ECO:0007669"/>
    <property type="project" value="UniProtKB-UniRule"/>
</dbReference>
<evidence type="ECO:0000256" key="13">
    <source>
        <dbReference type="PROSITE-ProRule" id="PRU00050"/>
    </source>
</evidence>
<gene>
    <name evidence="17" type="ORF">CQ12_19460</name>
</gene>
<dbReference type="Gene3D" id="3.30.450.20">
    <property type="entry name" value="PAS domain"/>
    <property type="match status" value="1"/>
</dbReference>
<dbReference type="GO" id="GO:0005524">
    <property type="term" value="F:ATP binding"/>
    <property type="evidence" value="ECO:0007669"/>
    <property type="project" value="UniProtKB-KW"/>
</dbReference>
<dbReference type="Pfam" id="PF13596">
    <property type="entry name" value="PAS_10"/>
    <property type="match status" value="1"/>
</dbReference>
<reference evidence="17 18" key="1">
    <citation type="submission" date="2014-03" db="EMBL/GenBank/DDBJ databases">
        <title>Bradyrhizobium valentinum sp. nov., isolated from effective nodules of Lupinus mariae-josephae, a lupine endemic of basic-lime soils in Eastern Spain.</title>
        <authorList>
            <person name="Duran D."/>
            <person name="Rey L."/>
            <person name="Navarro A."/>
            <person name="Busquets A."/>
            <person name="Imperial J."/>
            <person name="Ruiz-Argueso T."/>
        </authorList>
    </citation>
    <scope>NUCLEOTIDE SEQUENCE [LARGE SCALE GENOMIC DNA]</scope>
    <source>
        <strain evidence="17 18">PAC68</strain>
    </source>
</reference>
<dbReference type="Pfam" id="PF07536">
    <property type="entry name" value="HWE_HK"/>
    <property type="match status" value="1"/>
</dbReference>
<protein>
    <recommendedName>
        <fullName evidence="5">Blue-light-activated histidine kinase</fullName>
        <ecNumber evidence="4">2.1.1.80</ecNumber>
        <ecNumber evidence="3">2.7.13.3</ecNumber>
    </recommendedName>
</protein>
<evidence type="ECO:0000256" key="10">
    <source>
        <dbReference type="ARBA" id="ARBA00022741"/>
    </source>
</evidence>
<comment type="catalytic activity">
    <reaction evidence="2">
        <text>L-glutamyl-[protein] + S-adenosyl-L-methionine = [protein]-L-glutamate 5-O-methyl ester + S-adenosyl-L-homocysteine</text>
        <dbReference type="Rhea" id="RHEA:24452"/>
        <dbReference type="Rhea" id="RHEA-COMP:10208"/>
        <dbReference type="Rhea" id="RHEA-COMP:10311"/>
        <dbReference type="ChEBI" id="CHEBI:29973"/>
        <dbReference type="ChEBI" id="CHEBI:57856"/>
        <dbReference type="ChEBI" id="CHEBI:59789"/>
        <dbReference type="ChEBI" id="CHEBI:82795"/>
        <dbReference type="EC" id="2.1.1.80"/>
    </reaction>
</comment>
<dbReference type="InterPro" id="IPR035909">
    <property type="entry name" value="CheB_C"/>
</dbReference>
<dbReference type="Gene3D" id="3.40.50.180">
    <property type="entry name" value="Methylesterase CheB, C-terminal domain"/>
    <property type="match status" value="1"/>
</dbReference>
<evidence type="ECO:0000256" key="2">
    <source>
        <dbReference type="ARBA" id="ARBA00001541"/>
    </source>
</evidence>
<dbReference type="InterPro" id="IPR000780">
    <property type="entry name" value="CheR_MeTrfase"/>
</dbReference>
<evidence type="ECO:0000256" key="4">
    <source>
        <dbReference type="ARBA" id="ARBA00012534"/>
    </source>
</evidence>
<evidence type="ECO:0000256" key="5">
    <source>
        <dbReference type="ARBA" id="ARBA00021740"/>
    </source>
</evidence>
<dbReference type="GO" id="GO:0005737">
    <property type="term" value="C:cytoplasm"/>
    <property type="evidence" value="ECO:0007669"/>
    <property type="project" value="InterPro"/>
</dbReference>